<dbReference type="InterPro" id="IPR052530">
    <property type="entry name" value="NAD(P)H_nitroreductase"/>
</dbReference>
<organism evidence="10 11">
    <name type="scientific">Fulvivirga lutea</name>
    <dbReference type="NCBI Taxonomy" id="2810512"/>
    <lineage>
        <taxon>Bacteria</taxon>
        <taxon>Pseudomonadati</taxon>
        <taxon>Bacteroidota</taxon>
        <taxon>Cytophagia</taxon>
        <taxon>Cytophagales</taxon>
        <taxon>Fulvivirgaceae</taxon>
        <taxon>Fulvivirga</taxon>
    </lineage>
</organism>
<dbReference type="KEGG" id="fuv:JR347_03500"/>
<keyword evidence="4 7" id="KW-0521">NADP</keyword>
<reference evidence="10" key="1">
    <citation type="submission" date="2021-02" db="EMBL/GenBank/DDBJ databases">
        <title>Fulvivirga sp. S481 isolated from sea water.</title>
        <authorList>
            <person name="Bae S.S."/>
            <person name="Baek K."/>
        </authorList>
    </citation>
    <scope>NUCLEOTIDE SEQUENCE</scope>
    <source>
        <strain evidence="10">S481</strain>
    </source>
</reference>
<evidence type="ECO:0000256" key="7">
    <source>
        <dbReference type="PIRNR" id="PIRNR000232"/>
    </source>
</evidence>
<keyword evidence="2 7" id="KW-0285">Flavoprotein</keyword>
<proteinExistence type="inferred from homology"/>
<evidence type="ECO:0000256" key="6">
    <source>
        <dbReference type="ARBA" id="ARBA00023027"/>
    </source>
</evidence>
<dbReference type="Proteomes" id="UP000662783">
    <property type="component" value="Chromosome"/>
</dbReference>
<keyword evidence="3 7" id="KW-0288">FMN</keyword>
<sequence>MNRVEAVNEAIKNRRAIYTSMFSGKRVDDQIINQMLENANWAPTHKLTEPWRFVVFKGAGLQKLADFQSELYQSKSEKEGTFNPTQYEKLQSKPLECSHIIAIGMKRHQVVPEVEEVCAVAAAVQNMWITASSYGVGCYWSTGGVTFYEEAKPFFGLDNEDKLLGFLFIGMPKSDKWPEGRRKSIQDKVTIVE</sequence>
<dbReference type="GO" id="GO:0016491">
    <property type="term" value="F:oxidoreductase activity"/>
    <property type="evidence" value="ECO:0007669"/>
    <property type="project" value="UniProtKB-UniRule"/>
</dbReference>
<dbReference type="CDD" id="cd02135">
    <property type="entry name" value="YdjA-like"/>
    <property type="match status" value="1"/>
</dbReference>
<evidence type="ECO:0000259" key="9">
    <source>
        <dbReference type="Pfam" id="PF00881"/>
    </source>
</evidence>
<name>A0A974WGM0_9BACT</name>
<dbReference type="Gene3D" id="3.40.109.10">
    <property type="entry name" value="NADH Oxidase"/>
    <property type="match status" value="1"/>
</dbReference>
<evidence type="ECO:0000256" key="5">
    <source>
        <dbReference type="ARBA" id="ARBA00023002"/>
    </source>
</evidence>
<dbReference type="AlphaFoldDB" id="A0A974WGM0"/>
<feature type="domain" description="Nitroreductase" evidence="9">
    <location>
        <begin position="11"/>
        <end position="170"/>
    </location>
</feature>
<evidence type="ECO:0000256" key="4">
    <source>
        <dbReference type="ARBA" id="ARBA00022857"/>
    </source>
</evidence>
<dbReference type="PANTHER" id="PTHR43821:SF1">
    <property type="entry name" value="NAD(P)H NITROREDUCTASE YDJA-RELATED"/>
    <property type="match status" value="1"/>
</dbReference>
<keyword evidence="6 7" id="KW-0520">NAD</keyword>
<evidence type="ECO:0000313" key="10">
    <source>
        <dbReference type="EMBL" id="QSE98159.1"/>
    </source>
</evidence>
<dbReference type="SUPFAM" id="SSF55469">
    <property type="entry name" value="FMN-dependent nitroreductase-like"/>
    <property type="match status" value="1"/>
</dbReference>
<dbReference type="RefSeq" id="WP_205722667.1">
    <property type="nucleotide sequence ID" value="NZ_CP070608.1"/>
</dbReference>
<dbReference type="InterPro" id="IPR026021">
    <property type="entry name" value="YdjA-like"/>
</dbReference>
<accession>A0A974WGM0</accession>
<evidence type="ECO:0000256" key="8">
    <source>
        <dbReference type="PIRSR" id="PIRSR000232-1"/>
    </source>
</evidence>
<keyword evidence="5 7" id="KW-0560">Oxidoreductase</keyword>
<feature type="binding site" evidence="8">
    <location>
        <position position="45"/>
    </location>
    <ligand>
        <name>FMN</name>
        <dbReference type="ChEBI" id="CHEBI:58210"/>
        <note>ligand shared between dimeric partners</note>
    </ligand>
</feature>
<dbReference type="EC" id="1.-.-.-" evidence="7"/>
<comment type="similarity">
    <text evidence="1 7">Belongs to the nitroreductase family.</text>
</comment>
<evidence type="ECO:0000256" key="2">
    <source>
        <dbReference type="ARBA" id="ARBA00022630"/>
    </source>
</evidence>
<gene>
    <name evidence="10" type="ORF">JR347_03500</name>
</gene>
<keyword evidence="11" id="KW-1185">Reference proteome</keyword>
<dbReference type="InterPro" id="IPR029479">
    <property type="entry name" value="Nitroreductase"/>
</dbReference>
<evidence type="ECO:0000256" key="3">
    <source>
        <dbReference type="ARBA" id="ARBA00022643"/>
    </source>
</evidence>
<dbReference type="Pfam" id="PF00881">
    <property type="entry name" value="Nitroreductase"/>
    <property type="match status" value="1"/>
</dbReference>
<protein>
    <recommendedName>
        <fullName evidence="7">Putative NAD(P)H nitroreductase</fullName>
        <ecNumber evidence="7">1.-.-.-</ecNumber>
    </recommendedName>
</protein>
<dbReference type="InterPro" id="IPR000415">
    <property type="entry name" value="Nitroreductase-like"/>
</dbReference>
<comment type="cofactor">
    <cofactor evidence="8">
        <name>FMN</name>
        <dbReference type="ChEBI" id="CHEBI:58210"/>
    </cofactor>
    <text evidence="8">Binds 1 FMN per subunit.</text>
</comment>
<feature type="binding site" description="in other chain" evidence="8">
    <location>
        <begin position="140"/>
        <end position="142"/>
    </location>
    <ligand>
        <name>FMN</name>
        <dbReference type="ChEBI" id="CHEBI:58210"/>
        <note>ligand shared between dimeric partners</note>
    </ligand>
</feature>
<dbReference type="PANTHER" id="PTHR43821">
    <property type="entry name" value="NAD(P)H NITROREDUCTASE YDJA-RELATED"/>
    <property type="match status" value="1"/>
</dbReference>
<dbReference type="PIRSF" id="PIRSF000232">
    <property type="entry name" value="YdjA"/>
    <property type="match status" value="1"/>
</dbReference>
<evidence type="ECO:0000256" key="1">
    <source>
        <dbReference type="ARBA" id="ARBA00007118"/>
    </source>
</evidence>
<evidence type="ECO:0000313" key="11">
    <source>
        <dbReference type="Proteomes" id="UP000662783"/>
    </source>
</evidence>
<dbReference type="EMBL" id="CP070608">
    <property type="protein sequence ID" value="QSE98159.1"/>
    <property type="molecule type" value="Genomic_DNA"/>
</dbReference>